<name>A0AAV5V997_9BILA</name>
<dbReference type="AlphaFoldDB" id="A0AAV5V997"/>
<evidence type="ECO:0000313" key="1">
    <source>
        <dbReference type="EMBL" id="GMT14828.1"/>
    </source>
</evidence>
<proteinExistence type="predicted"/>
<sequence>LILLLFYTDNVASRVCPISLVPFIEEGTGRSRHCDRGILCPTGYSCINDLCCGPPGQCPSPYSLLYEIDGSPLACSSSSSCPISSLCLPSSTISQSLCCSSLDCPSTHRLPGDRIQLCQSPSDCPAGSQCVISGTSSRTRMCCQSLSRPSLQNRRNVCPSGWNPFGSSIKACSLSNDLPMCPRGSSCLQSPLRIGEMYCCTPGVPRSSSSSSSLNQCSPGQTEQLNGVGRECSIEEPYCSSGFTCERTSISSFFCCSSSPLTTQQPSFSCGVVGETPAVSTTGSNLFCNQVGVRNTCPQSALCRSASNSVNMLICCYSSSEVTPICPNNGIPQPSVTGFYPCDISQPSNQCDQGYSCKRAANDFNTHLCCSSTLNQNNQPICPNQATLLQEGGNPVYCDQFPCQSGYSCEHAVGSPTIVICCSSSSPSSQTCPSSFTPVLDPRGTTISCSPNEPASCPSGSQCLDTPTLYICCQSTTSARICPNNQNALLTPTGFPERCTGPGTPCSKSGYTCQLSPLDSQWVCCGQEATSASCADGSDTYQQVPGQTYTCSLLSFPSSCPSGYSCATSTLSGMNVCCRSTSRGGCPLGWNPYRNDVTKTTKTCTGVTDESCPTGYSCTPSSSSSSSPFSSSFICCRLADSPRCPSSSTYLLNSQPRLCSSSKLNQCPIGFQCTSSTVPSISICCSTSPSTSLPLVTCPDGSSPAMLNSMPRFCPTPGSTDGCPNQYQCLLLNQMNVCCRRRIRSSLLIGESRSFPISRSIINPCGLAAEPLIHNNATVDCFNEASICPSSHPCRKSSSSSWLCCQAAQCPSGVRVGDDPLLCTSTPDCPPHAHCTDALNIKDLRICCALPPDPSSRCLGRGTQLHGGRPVPCLLGSLCESPFTCSSLTSDSSPLCCENERDSVAICTEGRIPLRNLRSDEIVFCGGREPKQVCIDGFECLRGKIESRSVCCSEKPVCPSERIGLTDENGEIKRLAYAKSSDCSPGFECSDSSVPHIFLCCQIPPSLHSNSSRISTALPSNNVNWLQIEPAN</sequence>
<organism evidence="1 2">
    <name type="scientific">Pristionchus fissidentatus</name>
    <dbReference type="NCBI Taxonomy" id="1538716"/>
    <lineage>
        <taxon>Eukaryota</taxon>
        <taxon>Metazoa</taxon>
        <taxon>Ecdysozoa</taxon>
        <taxon>Nematoda</taxon>
        <taxon>Chromadorea</taxon>
        <taxon>Rhabditida</taxon>
        <taxon>Rhabditina</taxon>
        <taxon>Diplogasteromorpha</taxon>
        <taxon>Diplogasteroidea</taxon>
        <taxon>Neodiplogasteridae</taxon>
        <taxon>Pristionchus</taxon>
    </lineage>
</organism>
<gene>
    <name evidence="1" type="ORF">PFISCL1PPCAC_6125</name>
</gene>
<dbReference type="Pfam" id="PF14625">
    <property type="entry name" value="Lustrin_cystein"/>
    <property type="match status" value="10"/>
</dbReference>
<dbReference type="SMART" id="SM00289">
    <property type="entry name" value="WR1"/>
    <property type="match status" value="19"/>
</dbReference>
<dbReference type="InterPro" id="IPR028150">
    <property type="entry name" value="Lustrin_cystein"/>
</dbReference>
<feature type="non-terminal residue" evidence="1">
    <location>
        <position position="1"/>
    </location>
</feature>
<comment type="caution">
    <text evidence="1">The sequence shown here is derived from an EMBL/GenBank/DDBJ whole genome shotgun (WGS) entry which is preliminary data.</text>
</comment>
<evidence type="ECO:0000313" key="2">
    <source>
        <dbReference type="Proteomes" id="UP001432322"/>
    </source>
</evidence>
<protein>
    <submittedName>
        <fullName evidence="1">Uncharacterized protein</fullName>
    </submittedName>
</protein>
<dbReference type="PANTHER" id="PTHR46339:SF15">
    <property type="entry name" value="CC DOMAIN-CONTAINING PROTEIN"/>
    <property type="match status" value="1"/>
</dbReference>
<dbReference type="InterPro" id="IPR053014">
    <property type="entry name" value="Cuticle_assoc_divergent"/>
</dbReference>
<accession>A0AAV5V997</accession>
<dbReference type="EMBL" id="BTSY01000002">
    <property type="protein sequence ID" value="GMT14828.1"/>
    <property type="molecule type" value="Genomic_DNA"/>
</dbReference>
<dbReference type="InterPro" id="IPR006150">
    <property type="entry name" value="Cys_repeat_1"/>
</dbReference>
<keyword evidence="2" id="KW-1185">Reference proteome</keyword>
<dbReference type="PANTHER" id="PTHR46339">
    <property type="entry name" value="PROTEIN CBG15282-RELATED"/>
    <property type="match status" value="1"/>
</dbReference>
<reference evidence="1" key="1">
    <citation type="submission" date="2023-10" db="EMBL/GenBank/DDBJ databases">
        <title>Genome assembly of Pristionchus species.</title>
        <authorList>
            <person name="Yoshida K."/>
            <person name="Sommer R.J."/>
        </authorList>
    </citation>
    <scope>NUCLEOTIDE SEQUENCE</scope>
    <source>
        <strain evidence="1">RS5133</strain>
    </source>
</reference>
<dbReference type="Proteomes" id="UP001432322">
    <property type="component" value="Unassembled WGS sequence"/>
</dbReference>